<protein>
    <recommendedName>
        <fullName evidence="2">Cytokinin riboside 5'-monophosphate phosphoribohydrolase</fullName>
        <ecNumber evidence="2">3.2.2.n1</ecNumber>
    </recommendedName>
</protein>
<dbReference type="OrthoDB" id="9801098at2"/>
<evidence type="ECO:0000313" key="4">
    <source>
        <dbReference type="EMBL" id="RIY05441.1"/>
    </source>
</evidence>
<dbReference type="SUPFAM" id="SSF102405">
    <property type="entry name" value="MCP/YpsA-like"/>
    <property type="match status" value="1"/>
</dbReference>
<reference evidence="4 5" key="1">
    <citation type="submission" date="2018-09" db="EMBL/GenBank/DDBJ databases">
        <authorList>
            <person name="Zeman M."/>
            <person name="Pardy F."/>
        </authorList>
    </citation>
    <scope>NUCLEOTIDE SEQUENCE [LARGE SCALE GENOMIC DNA]</scope>
    <source>
        <strain evidence="4 5">CCM 8852</strain>
    </source>
</reference>
<dbReference type="Gene3D" id="3.40.50.450">
    <property type="match status" value="1"/>
</dbReference>
<evidence type="ECO:0000256" key="1">
    <source>
        <dbReference type="ARBA" id="ARBA00000274"/>
    </source>
</evidence>
<dbReference type="GO" id="GO:0009691">
    <property type="term" value="P:cytokinin biosynthetic process"/>
    <property type="evidence" value="ECO:0007669"/>
    <property type="project" value="UniProtKB-UniRule"/>
</dbReference>
<organism evidence="4 5">
    <name type="scientific">Hymenobacter rubripertinctus</name>
    <dbReference type="NCBI Taxonomy" id="2029981"/>
    <lineage>
        <taxon>Bacteria</taxon>
        <taxon>Pseudomonadati</taxon>
        <taxon>Bacteroidota</taxon>
        <taxon>Cytophagia</taxon>
        <taxon>Cytophagales</taxon>
        <taxon>Hymenobacteraceae</taxon>
        <taxon>Hymenobacter</taxon>
    </lineage>
</organism>
<comment type="similarity">
    <text evidence="2">Belongs to the LOG family.</text>
</comment>
<dbReference type="PANTHER" id="PTHR43393:SF2">
    <property type="entry name" value="CYTOKININ RIBOSIDE 5'-MONOPHOSPHATE PHOSPHORIBOHYDROLASE"/>
    <property type="match status" value="1"/>
</dbReference>
<evidence type="ECO:0000313" key="5">
    <source>
        <dbReference type="Proteomes" id="UP000284250"/>
    </source>
</evidence>
<dbReference type="InterPro" id="IPR005269">
    <property type="entry name" value="LOG"/>
</dbReference>
<sequence length="273" mass="30611">MPTIPVPANHDNPTSFRSKAGLSDQPLPPAHGSFPPGQRAERRFLAGPSTRRRELRFVWTVVREFLRGFRVLHFVGPCVSVFGSARVTEDSPFYALARQLGAGLSRQGFTVLTGGGPGIMEAANRGARDAGGPSVGCNIVLPKEQQPNPYLDYWLACRHFFVRKVLLVKYSYAFVIMPGGIGTLDELFEALTLIQTRKIMDFPVVVVGRAYWQPLRELLTRLEAQGMVAPADLRLLTYTDSVEEALAHIEQHAVVRYELAAQRRPRRWWWLGE</sequence>
<keyword evidence="5" id="KW-1185">Reference proteome</keyword>
<keyword evidence="2" id="KW-0378">Hydrolase</keyword>
<dbReference type="EC" id="3.2.2.n1" evidence="2"/>
<feature type="region of interest" description="Disordered" evidence="3">
    <location>
        <begin position="1"/>
        <end position="41"/>
    </location>
</feature>
<evidence type="ECO:0000256" key="2">
    <source>
        <dbReference type="RuleBase" id="RU363015"/>
    </source>
</evidence>
<comment type="catalytic activity">
    <reaction evidence="1">
        <text>AMP + H2O = D-ribose 5-phosphate + adenine</text>
        <dbReference type="Rhea" id="RHEA:20129"/>
        <dbReference type="ChEBI" id="CHEBI:15377"/>
        <dbReference type="ChEBI" id="CHEBI:16708"/>
        <dbReference type="ChEBI" id="CHEBI:78346"/>
        <dbReference type="ChEBI" id="CHEBI:456215"/>
        <dbReference type="EC" id="3.2.2.4"/>
    </reaction>
</comment>
<dbReference type="NCBIfam" id="TIGR00730">
    <property type="entry name" value="Rossman fold protein, TIGR00730 family"/>
    <property type="match status" value="1"/>
</dbReference>
<name>A0A418QJW5_9BACT</name>
<dbReference type="PANTHER" id="PTHR43393">
    <property type="entry name" value="CYTOKININ RIBOSIDE 5'-MONOPHOSPHATE PHOSPHORIBOHYDROLASE"/>
    <property type="match status" value="1"/>
</dbReference>
<gene>
    <name evidence="4" type="ORF">D0T11_20465</name>
</gene>
<dbReference type="Pfam" id="PF03641">
    <property type="entry name" value="Lysine_decarbox"/>
    <property type="match status" value="1"/>
</dbReference>
<dbReference type="InterPro" id="IPR031100">
    <property type="entry name" value="LOG_fam"/>
</dbReference>
<dbReference type="GO" id="GO:0008714">
    <property type="term" value="F:AMP nucleosidase activity"/>
    <property type="evidence" value="ECO:0007669"/>
    <property type="project" value="UniProtKB-EC"/>
</dbReference>
<dbReference type="Proteomes" id="UP000284250">
    <property type="component" value="Unassembled WGS sequence"/>
</dbReference>
<proteinExistence type="inferred from homology"/>
<comment type="caution">
    <text evidence="4">The sequence shown here is derived from an EMBL/GenBank/DDBJ whole genome shotgun (WGS) entry which is preliminary data.</text>
</comment>
<dbReference type="RefSeq" id="WP_119657677.1">
    <property type="nucleotide sequence ID" value="NZ_JBHUOI010000065.1"/>
</dbReference>
<accession>A0A418QJW5</accession>
<reference evidence="4 5" key="2">
    <citation type="submission" date="2019-01" db="EMBL/GenBank/DDBJ databases">
        <title>Hymenobacter humicola sp. nov., isolated from soils in Antarctica.</title>
        <authorList>
            <person name="Sedlacek I."/>
            <person name="Holochova P."/>
            <person name="Kralova S."/>
            <person name="Pantucek R."/>
            <person name="Stankova E."/>
            <person name="Vrbovska V."/>
            <person name="Kristofova L."/>
            <person name="Svec P."/>
            <person name="Busse H.-J."/>
        </authorList>
    </citation>
    <scope>NUCLEOTIDE SEQUENCE [LARGE SCALE GENOMIC DNA]</scope>
    <source>
        <strain evidence="4 5">CCM 8852</strain>
    </source>
</reference>
<dbReference type="EMBL" id="QYCN01000056">
    <property type="protein sequence ID" value="RIY05441.1"/>
    <property type="molecule type" value="Genomic_DNA"/>
</dbReference>
<dbReference type="AlphaFoldDB" id="A0A418QJW5"/>
<evidence type="ECO:0000256" key="3">
    <source>
        <dbReference type="SAM" id="MobiDB-lite"/>
    </source>
</evidence>
<dbReference type="InterPro" id="IPR052341">
    <property type="entry name" value="LOG_family_nucleotidases"/>
</dbReference>
<keyword evidence="2" id="KW-0203">Cytokinin biosynthesis</keyword>
<dbReference type="GO" id="GO:0005829">
    <property type="term" value="C:cytosol"/>
    <property type="evidence" value="ECO:0007669"/>
    <property type="project" value="TreeGrafter"/>
</dbReference>